<evidence type="ECO:0000256" key="1">
    <source>
        <dbReference type="SAM" id="MobiDB-lite"/>
    </source>
</evidence>
<dbReference type="EMBL" id="BAABJV010000003">
    <property type="protein sequence ID" value="GAA4771699.1"/>
    <property type="molecule type" value="Genomic_DNA"/>
</dbReference>
<proteinExistence type="predicted"/>
<accession>A0ABP9A1I2</accession>
<keyword evidence="3" id="KW-1185">Reference proteome</keyword>
<sequence>MFNRMCRALARARAGRVNQGRHRRPLASSRPPAASLPFMAPATSPDPHTHHPRHADYIDLIPGEETALVRPYVLAWEKRTRLRPTVVAPHLPTSAAWSATAGAC</sequence>
<comment type="caution">
    <text evidence="2">The sequence shown here is derived from an EMBL/GenBank/DDBJ whole genome shotgun (WGS) entry which is preliminary data.</text>
</comment>
<feature type="region of interest" description="Disordered" evidence="1">
    <location>
        <begin position="13"/>
        <end position="53"/>
    </location>
</feature>
<dbReference type="Proteomes" id="UP001501147">
    <property type="component" value="Unassembled WGS sequence"/>
</dbReference>
<protein>
    <submittedName>
        <fullName evidence="2">Uncharacterized protein</fullName>
    </submittedName>
</protein>
<evidence type="ECO:0000313" key="2">
    <source>
        <dbReference type="EMBL" id="GAA4771699.1"/>
    </source>
</evidence>
<name>A0ABP9A1I2_9ACTN</name>
<reference evidence="3" key="1">
    <citation type="journal article" date="2019" name="Int. J. Syst. Evol. Microbiol.">
        <title>The Global Catalogue of Microorganisms (GCM) 10K type strain sequencing project: providing services to taxonomists for standard genome sequencing and annotation.</title>
        <authorList>
            <consortium name="The Broad Institute Genomics Platform"/>
            <consortium name="The Broad Institute Genome Sequencing Center for Infectious Disease"/>
            <person name="Wu L."/>
            <person name="Ma J."/>
        </authorList>
    </citation>
    <scope>NUCLEOTIDE SEQUENCE [LARGE SCALE GENOMIC DNA]</scope>
    <source>
        <strain evidence="3">JCM 18324</strain>
    </source>
</reference>
<evidence type="ECO:0000313" key="3">
    <source>
        <dbReference type="Proteomes" id="UP001501147"/>
    </source>
</evidence>
<organism evidence="2 3">
    <name type="scientific">Streptomyces sanyensis</name>
    <dbReference type="NCBI Taxonomy" id="568869"/>
    <lineage>
        <taxon>Bacteria</taxon>
        <taxon>Bacillati</taxon>
        <taxon>Actinomycetota</taxon>
        <taxon>Actinomycetes</taxon>
        <taxon>Kitasatosporales</taxon>
        <taxon>Streptomycetaceae</taxon>
        <taxon>Streptomyces</taxon>
    </lineage>
</organism>
<gene>
    <name evidence="2" type="ORF">GCM10023329_18850</name>
</gene>